<dbReference type="SMART" id="SM00354">
    <property type="entry name" value="HTH_LACI"/>
    <property type="match status" value="1"/>
</dbReference>
<sequence length="352" mass="39343">MSVTIYDIAKEAGVSIATVSRVFNNSNNVSEKSRTKILQLAKKMGYHPQAMAQGLARKKSKLISLIVPVMSNYFFMEVLEGIQEKIGDSDFDLNIYNVKLSDDIFEQVEYSVKRGMAEGYVIISVHFTEKQWNELKKYDVPITLVDEYSAEFDSVSVDSIDGAYNATQYFIEQGYQRIAMISALSRSKPTQDRVSGYKRALEDAGRFALSELIVAGDSTARDGFTEKNGYEAMIKLLSLPEHPDACFCNSDIQAIGAIKAMQDHGIYIPIIGYDDIQFSDFFGLSTMRQPMREMGEMAIEKILNRINNPGGKISHTVYAPELVLRSSTLSPAAMAEKSARFKEKNSGKPVLY</sequence>
<keyword evidence="3" id="KW-0804">Transcription</keyword>
<dbReference type="GO" id="GO:0003700">
    <property type="term" value="F:DNA-binding transcription factor activity"/>
    <property type="evidence" value="ECO:0007669"/>
    <property type="project" value="TreeGrafter"/>
</dbReference>
<accession>A0A345UMP7</accession>
<dbReference type="SUPFAM" id="SSF47413">
    <property type="entry name" value="lambda repressor-like DNA-binding domains"/>
    <property type="match status" value="1"/>
</dbReference>
<dbReference type="GO" id="GO:0000976">
    <property type="term" value="F:transcription cis-regulatory region binding"/>
    <property type="evidence" value="ECO:0007669"/>
    <property type="project" value="TreeGrafter"/>
</dbReference>
<dbReference type="RefSeq" id="WP_114984907.1">
    <property type="nucleotide sequence ID" value="NZ_CP027806.1"/>
</dbReference>
<dbReference type="InterPro" id="IPR000843">
    <property type="entry name" value="HTH_LacI"/>
</dbReference>
<dbReference type="InterPro" id="IPR046335">
    <property type="entry name" value="LacI/GalR-like_sensor"/>
</dbReference>
<dbReference type="Pfam" id="PF13377">
    <property type="entry name" value="Peripla_BP_3"/>
    <property type="match status" value="1"/>
</dbReference>
<dbReference type="InterPro" id="IPR010982">
    <property type="entry name" value="Lambda_DNA-bd_dom_sf"/>
</dbReference>
<dbReference type="OrthoDB" id="9803256at2"/>
<evidence type="ECO:0000313" key="6">
    <source>
        <dbReference type="Proteomes" id="UP000254808"/>
    </source>
</evidence>
<dbReference type="AlphaFoldDB" id="A0A345UMP7"/>
<dbReference type="PANTHER" id="PTHR30146">
    <property type="entry name" value="LACI-RELATED TRANSCRIPTIONAL REPRESSOR"/>
    <property type="match status" value="1"/>
</dbReference>
<reference evidence="5 6" key="1">
    <citation type="submission" date="2018-03" db="EMBL/GenBank/DDBJ databases">
        <title>Phenotypic and genomic properties of Cyclonatronum proteinivorum gen. nov., sp. nov., a haloalkaliphilic bacteroidete from soda lakes possessing Na+-translocating rhodopsin.</title>
        <authorList>
            <person name="Toshchakov S.V."/>
            <person name="Korzhenkov A."/>
            <person name="Samarov N.I."/>
            <person name="Kublanov I.V."/>
            <person name="Muntyan M.S."/>
            <person name="Sorokin D.Y."/>
        </authorList>
    </citation>
    <scope>NUCLEOTIDE SEQUENCE [LARGE SCALE GENOMIC DNA]</scope>
    <source>
        <strain evidence="5 6">Omega</strain>
    </source>
</reference>
<dbReference type="PANTHER" id="PTHR30146:SF109">
    <property type="entry name" value="HTH-TYPE TRANSCRIPTIONAL REGULATOR GALS"/>
    <property type="match status" value="1"/>
</dbReference>
<protein>
    <submittedName>
        <fullName evidence="5">Transcriptional regulator, LacI family</fullName>
    </submittedName>
</protein>
<proteinExistence type="predicted"/>
<evidence type="ECO:0000256" key="2">
    <source>
        <dbReference type="ARBA" id="ARBA00023125"/>
    </source>
</evidence>
<gene>
    <name evidence="5" type="ORF">CYPRO_2507</name>
</gene>
<evidence type="ECO:0000256" key="1">
    <source>
        <dbReference type="ARBA" id="ARBA00023015"/>
    </source>
</evidence>
<keyword evidence="1" id="KW-0805">Transcription regulation</keyword>
<dbReference type="Pfam" id="PF00356">
    <property type="entry name" value="LacI"/>
    <property type="match status" value="1"/>
</dbReference>
<evidence type="ECO:0000313" key="5">
    <source>
        <dbReference type="EMBL" id="AXJ01749.1"/>
    </source>
</evidence>
<feature type="domain" description="HTH lacI-type" evidence="4">
    <location>
        <begin position="3"/>
        <end position="57"/>
    </location>
</feature>
<dbReference type="Gene3D" id="1.10.260.40">
    <property type="entry name" value="lambda repressor-like DNA-binding domains"/>
    <property type="match status" value="1"/>
</dbReference>
<keyword evidence="2" id="KW-0238">DNA-binding</keyword>
<dbReference type="KEGG" id="cprv:CYPRO_2507"/>
<organism evidence="5 6">
    <name type="scientific">Cyclonatronum proteinivorum</name>
    <dbReference type="NCBI Taxonomy" id="1457365"/>
    <lineage>
        <taxon>Bacteria</taxon>
        <taxon>Pseudomonadati</taxon>
        <taxon>Balneolota</taxon>
        <taxon>Balneolia</taxon>
        <taxon>Balneolales</taxon>
        <taxon>Cyclonatronaceae</taxon>
        <taxon>Cyclonatronum</taxon>
    </lineage>
</organism>
<dbReference type="InterPro" id="IPR028082">
    <property type="entry name" value="Peripla_BP_I"/>
</dbReference>
<dbReference type="Gene3D" id="3.40.50.2300">
    <property type="match status" value="2"/>
</dbReference>
<dbReference type="PROSITE" id="PS50932">
    <property type="entry name" value="HTH_LACI_2"/>
    <property type="match status" value="1"/>
</dbReference>
<name>A0A345UMP7_9BACT</name>
<dbReference type="CDD" id="cd01392">
    <property type="entry name" value="HTH_LacI"/>
    <property type="match status" value="1"/>
</dbReference>
<evidence type="ECO:0000259" key="4">
    <source>
        <dbReference type="PROSITE" id="PS50932"/>
    </source>
</evidence>
<dbReference type="PRINTS" id="PR00036">
    <property type="entry name" value="HTHLACI"/>
</dbReference>
<dbReference type="Proteomes" id="UP000254808">
    <property type="component" value="Chromosome"/>
</dbReference>
<dbReference type="SUPFAM" id="SSF53822">
    <property type="entry name" value="Periplasmic binding protein-like I"/>
    <property type="match status" value="1"/>
</dbReference>
<dbReference type="EMBL" id="CP027806">
    <property type="protein sequence ID" value="AXJ01749.1"/>
    <property type="molecule type" value="Genomic_DNA"/>
</dbReference>
<dbReference type="CDD" id="cd06267">
    <property type="entry name" value="PBP1_LacI_sugar_binding-like"/>
    <property type="match status" value="1"/>
</dbReference>
<keyword evidence="6" id="KW-1185">Reference proteome</keyword>
<evidence type="ECO:0000256" key="3">
    <source>
        <dbReference type="ARBA" id="ARBA00023163"/>
    </source>
</evidence>